<accession>A0AAE0ZKP2</accession>
<proteinExistence type="predicted"/>
<organism evidence="1 2">
    <name type="scientific">Elysia crispata</name>
    <name type="common">lettuce slug</name>
    <dbReference type="NCBI Taxonomy" id="231223"/>
    <lineage>
        <taxon>Eukaryota</taxon>
        <taxon>Metazoa</taxon>
        <taxon>Spiralia</taxon>
        <taxon>Lophotrochozoa</taxon>
        <taxon>Mollusca</taxon>
        <taxon>Gastropoda</taxon>
        <taxon>Heterobranchia</taxon>
        <taxon>Euthyneura</taxon>
        <taxon>Panpulmonata</taxon>
        <taxon>Sacoglossa</taxon>
        <taxon>Placobranchoidea</taxon>
        <taxon>Plakobranchidae</taxon>
        <taxon>Elysia</taxon>
    </lineage>
</organism>
<reference evidence="1" key="1">
    <citation type="journal article" date="2023" name="G3 (Bethesda)">
        <title>A reference genome for the long-term kleptoplast-retaining sea slug Elysia crispata morphotype clarki.</title>
        <authorList>
            <person name="Eastman K.E."/>
            <person name="Pendleton A.L."/>
            <person name="Shaikh M.A."/>
            <person name="Suttiyut T."/>
            <person name="Ogas R."/>
            <person name="Tomko P."/>
            <person name="Gavelis G."/>
            <person name="Widhalm J.R."/>
            <person name="Wisecaver J.H."/>
        </authorList>
    </citation>
    <scope>NUCLEOTIDE SEQUENCE</scope>
    <source>
        <strain evidence="1">ECLA1</strain>
    </source>
</reference>
<dbReference type="AlphaFoldDB" id="A0AAE0ZKP2"/>
<comment type="caution">
    <text evidence="1">The sequence shown here is derived from an EMBL/GenBank/DDBJ whole genome shotgun (WGS) entry which is preliminary data.</text>
</comment>
<evidence type="ECO:0000313" key="1">
    <source>
        <dbReference type="EMBL" id="KAK3771278.1"/>
    </source>
</evidence>
<sequence length="349" mass="39767">MSMLYLARDAVIKPYKLWVGERGGRESPDRLGNILNRLTRCKEIKEPKQQHSNYAQEWPFAFQSGRQAYWTSSSKNSYEERCVCIGDVKANQSAFMMRGRYSKAVPGDRRSQRAVTPWSNPGIIRTNRAECSCVQGDWDTQKQRRRAGKLMVTKNAQAMRDGRRPPNLGSDRPARPWNTVIKKVALGFHTGSDLDYILLWFKYLTPDQCLISSITPPPFTSACPRRLSHELNAIIIDVSKSACRFPLLAGADVYVKDHSILARQAVYSTVYTVLTLRRICYASGLSADPVPLVDWRDRKPKVSTEGQMSRDDPENPAKFLPPALVNRTWSFQSQQLNYFHDQDQGCFNP</sequence>
<name>A0AAE0ZKP2_9GAST</name>
<dbReference type="Proteomes" id="UP001283361">
    <property type="component" value="Unassembled WGS sequence"/>
</dbReference>
<evidence type="ECO:0000313" key="2">
    <source>
        <dbReference type="Proteomes" id="UP001283361"/>
    </source>
</evidence>
<protein>
    <submittedName>
        <fullName evidence="1">Uncharacterized protein</fullName>
    </submittedName>
</protein>
<dbReference type="EMBL" id="JAWDGP010003760">
    <property type="protein sequence ID" value="KAK3771278.1"/>
    <property type="molecule type" value="Genomic_DNA"/>
</dbReference>
<gene>
    <name evidence="1" type="ORF">RRG08_024357</name>
</gene>
<keyword evidence="2" id="KW-1185">Reference proteome</keyword>